<dbReference type="PANTHER" id="PTHR30032">
    <property type="entry name" value="N-ACETYLMURAMOYL-L-ALANINE AMIDASE-RELATED"/>
    <property type="match status" value="1"/>
</dbReference>
<dbReference type="InterPro" id="IPR051922">
    <property type="entry name" value="Bact_Sporulation_Assoc"/>
</dbReference>
<evidence type="ECO:0000313" key="2">
    <source>
        <dbReference type="EMBL" id="GAA2171692.1"/>
    </source>
</evidence>
<dbReference type="RefSeq" id="WP_344340261.1">
    <property type="nucleotide sequence ID" value="NZ_BAAAQT010000005.1"/>
</dbReference>
<evidence type="ECO:0008006" key="4">
    <source>
        <dbReference type="Google" id="ProtNLM"/>
    </source>
</evidence>
<dbReference type="PANTHER" id="PTHR30032:SF4">
    <property type="entry name" value="AMIDASE ENHANCER"/>
    <property type="match status" value="1"/>
</dbReference>
<dbReference type="Gene3D" id="3.40.50.12090">
    <property type="match status" value="1"/>
</dbReference>
<dbReference type="InterPro" id="IPR007253">
    <property type="entry name" value="Cell_wall-bd_2"/>
</dbReference>
<evidence type="ECO:0000256" key="1">
    <source>
        <dbReference type="SAM" id="SignalP"/>
    </source>
</evidence>
<comment type="caution">
    <text evidence="2">The sequence shown here is derived from an EMBL/GenBank/DDBJ whole genome shotgun (WGS) entry which is preliminary data.</text>
</comment>
<feature type="chain" id="PRO_5046767091" description="Cell wall-binding repeat-containing protein" evidence="1">
    <location>
        <begin position="28"/>
        <end position="357"/>
    </location>
</feature>
<organism evidence="2 3">
    <name type="scientific">Agrococcus versicolor</name>
    <dbReference type="NCBI Taxonomy" id="501482"/>
    <lineage>
        <taxon>Bacteria</taxon>
        <taxon>Bacillati</taxon>
        <taxon>Actinomycetota</taxon>
        <taxon>Actinomycetes</taxon>
        <taxon>Micrococcales</taxon>
        <taxon>Microbacteriaceae</taxon>
        <taxon>Agrococcus</taxon>
    </lineage>
</organism>
<gene>
    <name evidence="2" type="ORF">GCM10009846_06480</name>
</gene>
<protein>
    <recommendedName>
        <fullName evidence="4">Cell wall-binding repeat-containing protein</fullName>
    </recommendedName>
</protein>
<keyword evidence="3" id="KW-1185">Reference proteome</keyword>
<dbReference type="EMBL" id="BAAAQT010000005">
    <property type="protein sequence ID" value="GAA2171692.1"/>
    <property type="molecule type" value="Genomic_DNA"/>
</dbReference>
<proteinExistence type="predicted"/>
<reference evidence="3" key="1">
    <citation type="journal article" date="2019" name="Int. J. Syst. Evol. Microbiol.">
        <title>The Global Catalogue of Microorganisms (GCM) 10K type strain sequencing project: providing services to taxonomists for standard genome sequencing and annotation.</title>
        <authorList>
            <consortium name="The Broad Institute Genomics Platform"/>
            <consortium name="The Broad Institute Genome Sequencing Center for Infectious Disease"/>
            <person name="Wu L."/>
            <person name="Ma J."/>
        </authorList>
    </citation>
    <scope>NUCLEOTIDE SEQUENCE [LARGE SCALE GENOMIC DNA]</scope>
    <source>
        <strain evidence="3">JCM 16026</strain>
    </source>
</reference>
<dbReference type="Pfam" id="PF04122">
    <property type="entry name" value="CW_binding_2"/>
    <property type="match status" value="3"/>
</dbReference>
<evidence type="ECO:0000313" key="3">
    <source>
        <dbReference type="Proteomes" id="UP001501599"/>
    </source>
</evidence>
<feature type="signal peptide" evidence="1">
    <location>
        <begin position="1"/>
        <end position="27"/>
    </location>
</feature>
<keyword evidence="1" id="KW-0732">Signal</keyword>
<dbReference type="Proteomes" id="UP001501599">
    <property type="component" value="Unassembled WGS sequence"/>
</dbReference>
<accession>A0ABP5MAR5</accession>
<name>A0ABP5MAR5_9MICO</name>
<sequence length="357" mass="35067">MRMLAPLVVAALVAVGVAGAPTTPATAASAVGSAQTKATAAAPALAPLATAAIPGPRGGVQRFAGADRYAVAVAVSQYSFVADDPNANVVYLVNGGDFPDALGASAAAGQRGAPLLLTTPAALPGATRDEIARLRPDRIVVVGGPASVSEAVVGELRAIRTGVTVERVQGANRYEVSAALAATAFPSATTAFVATGTGYADALAAAAVAGSRGNPVLLAQPGDTATIVQTLASRRITSVVIVGGTASVTQATEDAIRARGIAIERIGGADRYAVSAAIAARFLPNADYAFLATGGGFADALSAGALAADLDAPLLLVQPTCIPGSVADRLQAMAADYWKIAGGPASVGDAVAAGTRC</sequence>